<accession>A0ACB9T4V9</accession>
<evidence type="ECO:0000313" key="1">
    <source>
        <dbReference type="EMBL" id="KAI4461850.1"/>
    </source>
</evidence>
<protein>
    <submittedName>
        <fullName evidence="1">Sulfotransferase sult</fullName>
    </submittedName>
</protein>
<sequence length="551" mass="64201">MDAVFQEKLLKLQKEVTLPPNYKNYTEAVLPERFTFYKAKIENFEVRDDDIWVASYPKSGTTWTQEMVWLLANNCDFEGAKQMLDARYGFIEMMGITLPGNQEIATMVPDPLDVLDSAIGRRFVKTHLPWELLPLQIRDGTKKPKDLPAAIRKTASFLGTVVPDEEMENLVRHLSFPEMKKNTAVNMQTLVQIINEDVSDKTCFFRKGKSGGYKDELSEEMMPVESATDYRKRLHELKNEIKLDDYYGTYKGTVLIDNFRKEQSRIEKFECRDSDVWVTSFPKSGTIFFLFKCTTWAQEMVWLLANNLDYNGAKDSLENRYAFLEGVALAGAYFKTKLLKLPIPDPISKLKKNKKRRFIKSHLPWDLLPAQIREGKRKPKIIHVIRNPKDVCVSFYHHTKIFPNLYVSMEEYFDKFISDKFLYSPYWNGVLSYWNKRHLPNVLIIRYEDMVSNLPSVIHQIADFLDTTVHEEDMGTLMHHLSFDQMKSNKAVNLEQVTDLLKKHGFLKAQYSLMRKGKVGSYKEELTEEMISLLEVWSEINNKDTGLVFDT</sequence>
<organism evidence="1 2">
    <name type="scientific">Holotrichia oblita</name>
    <name type="common">Chafer beetle</name>
    <dbReference type="NCBI Taxonomy" id="644536"/>
    <lineage>
        <taxon>Eukaryota</taxon>
        <taxon>Metazoa</taxon>
        <taxon>Ecdysozoa</taxon>
        <taxon>Arthropoda</taxon>
        <taxon>Hexapoda</taxon>
        <taxon>Insecta</taxon>
        <taxon>Pterygota</taxon>
        <taxon>Neoptera</taxon>
        <taxon>Endopterygota</taxon>
        <taxon>Coleoptera</taxon>
        <taxon>Polyphaga</taxon>
        <taxon>Scarabaeiformia</taxon>
        <taxon>Scarabaeidae</taxon>
        <taxon>Melolonthinae</taxon>
        <taxon>Holotrichia</taxon>
    </lineage>
</organism>
<keyword evidence="2" id="KW-1185">Reference proteome</keyword>
<gene>
    <name evidence="1" type="ORF">MML48_5g00002003</name>
</gene>
<dbReference type="Proteomes" id="UP001056778">
    <property type="component" value="Chromosome 5"/>
</dbReference>
<reference evidence="1" key="1">
    <citation type="submission" date="2022-04" db="EMBL/GenBank/DDBJ databases">
        <title>Chromosome-scale genome assembly of Holotrichia oblita Faldermann.</title>
        <authorList>
            <person name="Rongchong L."/>
        </authorList>
    </citation>
    <scope>NUCLEOTIDE SEQUENCE</scope>
    <source>
        <strain evidence="1">81SQS9</strain>
    </source>
</reference>
<proteinExistence type="predicted"/>
<evidence type="ECO:0000313" key="2">
    <source>
        <dbReference type="Proteomes" id="UP001056778"/>
    </source>
</evidence>
<name>A0ACB9T4V9_HOLOL</name>
<dbReference type="EMBL" id="CM043019">
    <property type="protein sequence ID" value="KAI4461850.1"/>
    <property type="molecule type" value="Genomic_DNA"/>
</dbReference>
<comment type="caution">
    <text evidence="1">The sequence shown here is derived from an EMBL/GenBank/DDBJ whole genome shotgun (WGS) entry which is preliminary data.</text>
</comment>